<dbReference type="AlphaFoldDB" id="A0A2T4U7G3"/>
<dbReference type="EMBL" id="PZJJ01000008">
    <property type="protein sequence ID" value="PTL39348.1"/>
    <property type="molecule type" value="Genomic_DNA"/>
</dbReference>
<sequence length="431" mass="51225">MERIYMLGKLLKHNRIKQRKKQEEICSGICSVSYYSKIENNKIIPAEDVLMKLMERLNLSRSDLKKMDHQEIKKKLLNWHISIIKGNVEDTVKMRTDLSEQIDYFQDQDLHLLYLLFEARLEVANENITRLEKILEEISNFSLEEAAEDIKFYYEKTLMSIYIFYEKYDKARGHACHASDYSETIVLPEEEMADMYVSIAKIALQVGDYSIAMDVAGRAIAVYDQQYNLEQSGACRVILAKAFRKVHKFSRAEKELEKAETIGLQTENRRLQAQVLQHRGELYAQMGKQMEAVRCFQQSYRMREGRDRLITIYKILQQFENIGSEQDILSWVDHGKETIADMRSGQGIIPYDERFEWIFRYYSLAYDKKERDDFEEEMKEFIIPFFTDLEDWKATAYYTEKLAACLEKEKRFDESVHWYKKSNEAFRRCLK</sequence>
<dbReference type="GO" id="GO:0003677">
    <property type="term" value="F:DNA binding"/>
    <property type="evidence" value="ECO:0007669"/>
    <property type="project" value="InterPro"/>
</dbReference>
<dbReference type="Gene3D" id="1.10.260.40">
    <property type="entry name" value="lambda repressor-like DNA-binding domains"/>
    <property type="match status" value="1"/>
</dbReference>
<dbReference type="InterPro" id="IPR011990">
    <property type="entry name" value="TPR-like_helical_dom_sf"/>
</dbReference>
<feature type="repeat" description="TPR" evidence="1">
    <location>
        <begin position="273"/>
        <end position="306"/>
    </location>
</feature>
<proteinExistence type="predicted"/>
<evidence type="ECO:0000259" key="2">
    <source>
        <dbReference type="PROSITE" id="PS50943"/>
    </source>
</evidence>
<dbReference type="Proteomes" id="UP000240509">
    <property type="component" value="Unassembled WGS sequence"/>
</dbReference>
<comment type="caution">
    <text evidence="3">The sequence shown here is derived from an EMBL/GenBank/DDBJ whole genome shotgun (WGS) entry which is preliminary data.</text>
</comment>
<dbReference type="SMART" id="SM00530">
    <property type="entry name" value="HTH_XRE"/>
    <property type="match status" value="1"/>
</dbReference>
<keyword evidence="4" id="KW-1185">Reference proteome</keyword>
<evidence type="ECO:0000256" key="1">
    <source>
        <dbReference type="PROSITE-ProRule" id="PRU00339"/>
    </source>
</evidence>
<reference evidence="3 4" key="1">
    <citation type="submission" date="2018-03" db="EMBL/GenBank/DDBJ databases">
        <title>Alkalicoccus saliphilus sp. nov., isolated from a mineral pool.</title>
        <authorList>
            <person name="Zhao B."/>
        </authorList>
    </citation>
    <scope>NUCLEOTIDE SEQUENCE [LARGE SCALE GENOMIC DNA]</scope>
    <source>
        <strain evidence="3 4">6AG</strain>
    </source>
</reference>
<dbReference type="Pfam" id="PF01381">
    <property type="entry name" value="HTH_3"/>
    <property type="match status" value="1"/>
</dbReference>
<dbReference type="InterPro" id="IPR019734">
    <property type="entry name" value="TPR_rpt"/>
</dbReference>
<protein>
    <recommendedName>
        <fullName evidence="2">HTH cro/C1-type domain-containing protein</fullName>
    </recommendedName>
</protein>
<keyword evidence="1" id="KW-0802">TPR repeat</keyword>
<dbReference type="Pfam" id="PF18801">
    <property type="entry name" value="RapH_N"/>
    <property type="match status" value="1"/>
</dbReference>
<organism evidence="3 4">
    <name type="scientific">Alkalicoccus saliphilus</name>
    <dbReference type="NCBI Taxonomy" id="200989"/>
    <lineage>
        <taxon>Bacteria</taxon>
        <taxon>Bacillati</taxon>
        <taxon>Bacillota</taxon>
        <taxon>Bacilli</taxon>
        <taxon>Bacillales</taxon>
        <taxon>Bacillaceae</taxon>
        <taxon>Alkalicoccus</taxon>
    </lineage>
</organism>
<dbReference type="PROSITE" id="PS50943">
    <property type="entry name" value="HTH_CROC1"/>
    <property type="match status" value="1"/>
</dbReference>
<name>A0A2T4U7G3_9BACI</name>
<dbReference type="CDD" id="cd00093">
    <property type="entry name" value="HTH_XRE"/>
    <property type="match status" value="1"/>
</dbReference>
<gene>
    <name evidence="3" type="ORF">C6Y45_06975</name>
</gene>
<dbReference type="SUPFAM" id="SSF48452">
    <property type="entry name" value="TPR-like"/>
    <property type="match status" value="1"/>
</dbReference>
<dbReference type="SUPFAM" id="SSF47413">
    <property type="entry name" value="lambda repressor-like DNA-binding domains"/>
    <property type="match status" value="1"/>
</dbReference>
<dbReference type="SMART" id="SM00028">
    <property type="entry name" value="TPR"/>
    <property type="match status" value="3"/>
</dbReference>
<accession>A0A2T4U7G3</accession>
<feature type="domain" description="HTH cro/C1-type" evidence="2">
    <location>
        <begin position="11"/>
        <end position="64"/>
    </location>
</feature>
<evidence type="ECO:0000313" key="4">
    <source>
        <dbReference type="Proteomes" id="UP000240509"/>
    </source>
</evidence>
<dbReference type="PROSITE" id="PS50005">
    <property type="entry name" value="TPR"/>
    <property type="match status" value="1"/>
</dbReference>
<dbReference type="Gene3D" id="1.25.40.10">
    <property type="entry name" value="Tetratricopeptide repeat domain"/>
    <property type="match status" value="1"/>
</dbReference>
<dbReference type="InterPro" id="IPR001387">
    <property type="entry name" value="Cro/C1-type_HTH"/>
</dbReference>
<evidence type="ECO:0000313" key="3">
    <source>
        <dbReference type="EMBL" id="PTL39348.1"/>
    </source>
</evidence>
<dbReference type="InterPro" id="IPR010982">
    <property type="entry name" value="Lambda_DNA-bd_dom_sf"/>
</dbReference>